<dbReference type="InterPro" id="IPR006342">
    <property type="entry name" value="FkbM_mtfrase"/>
</dbReference>
<gene>
    <name evidence="2" type="ORF">J5U23_01413</name>
</gene>
<feature type="domain" description="Methyltransferase FkbM" evidence="1">
    <location>
        <begin position="11"/>
        <end position="148"/>
    </location>
</feature>
<evidence type="ECO:0000259" key="1">
    <source>
        <dbReference type="Pfam" id="PF05050"/>
    </source>
</evidence>
<dbReference type="EMBL" id="CP077717">
    <property type="protein sequence ID" value="QXJ28544.1"/>
    <property type="molecule type" value="Genomic_DNA"/>
</dbReference>
<proteinExistence type="predicted"/>
<organism evidence="2 3">
    <name type="scientific">Saccharolobus shibatae (strain ATCC 51178 / DSM 5389 / JCM 8931 / NBRC 15437 / B12)</name>
    <name type="common">Sulfolobus shibatae</name>
    <dbReference type="NCBI Taxonomy" id="523848"/>
    <lineage>
        <taxon>Archaea</taxon>
        <taxon>Thermoproteota</taxon>
        <taxon>Thermoprotei</taxon>
        <taxon>Sulfolobales</taxon>
        <taxon>Sulfolobaceae</taxon>
        <taxon>Saccharolobus</taxon>
    </lineage>
</organism>
<dbReference type="GeneID" id="71775467"/>
<dbReference type="PANTHER" id="PTHR34203">
    <property type="entry name" value="METHYLTRANSFERASE, FKBM FAMILY PROTEIN"/>
    <property type="match status" value="1"/>
</dbReference>
<dbReference type="KEGG" id="sshi:J5U23_01413"/>
<dbReference type="Gene3D" id="3.40.50.150">
    <property type="entry name" value="Vaccinia Virus protein VP39"/>
    <property type="match status" value="1"/>
</dbReference>
<dbReference type="PANTHER" id="PTHR34203:SF15">
    <property type="entry name" value="SLL1173 PROTEIN"/>
    <property type="match status" value="1"/>
</dbReference>
<dbReference type="Pfam" id="PF05050">
    <property type="entry name" value="Methyltransf_21"/>
    <property type="match status" value="1"/>
</dbReference>
<dbReference type="RefSeq" id="WP_244988838.1">
    <property type="nucleotide sequence ID" value="NZ_CP077717.1"/>
</dbReference>
<dbReference type="InterPro" id="IPR052514">
    <property type="entry name" value="SAM-dependent_MTase"/>
</dbReference>
<dbReference type="InterPro" id="IPR029063">
    <property type="entry name" value="SAM-dependent_MTases_sf"/>
</dbReference>
<dbReference type="SUPFAM" id="SSF53335">
    <property type="entry name" value="S-adenosyl-L-methionine-dependent methyltransferases"/>
    <property type="match status" value="1"/>
</dbReference>
<protein>
    <recommendedName>
        <fullName evidence="1">Methyltransferase FkbM domain-containing protein</fullName>
    </recommendedName>
</protein>
<dbReference type="AlphaFoldDB" id="A0A8F5GT38"/>
<evidence type="ECO:0000313" key="2">
    <source>
        <dbReference type="EMBL" id="QXJ28544.1"/>
    </source>
</evidence>
<dbReference type="NCBIfam" id="TIGR01444">
    <property type="entry name" value="fkbM_fam"/>
    <property type="match status" value="1"/>
</dbReference>
<accession>A0A8F5GT38</accession>
<sequence>MDGIKDRNVVDIGGSIGDAAIYYNKINGARNVISLEPLKLPYNLAKRHLELNNVGHVNFIRGVLVIDKKESVKVPSCYMLYESGTFSLVKQEYKGEEEVTTFTLPEILPDDPYILKMDCKGCEYNIVLKDYNTFKKFEIINLEYHEKETGISHKVLINKLKDDYEVKVYYGPVKNKESIMV</sequence>
<dbReference type="Proteomes" id="UP000694018">
    <property type="component" value="Chromosome"/>
</dbReference>
<reference evidence="2" key="1">
    <citation type="journal article" date="2021" name="Environ. Microbiol.">
        <title>New insights into the diversity and evolution of the archaeal mobilome from three complete genomes of Saccharolobus shibatae.</title>
        <authorList>
            <person name="Medvedeva S."/>
            <person name="Brandt D."/>
            <person name="Cvirkaite-Krupovic V."/>
            <person name="Liu Y."/>
            <person name="Severinov K."/>
            <person name="Ishino S."/>
            <person name="Ishino Y."/>
            <person name="Prangishvili D."/>
            <person name="Kalinowski J."/>
            <person name="Krupovic M."/>
        </authorList>
    </citation>
    <scope>NUCLEOTIDE SEQUENCE</scope>
    <source>
        <strain evidence="2">B12</strain>
    </source>
</reference>
<evidence type="ECO:0000313" key="3">
    <source>
        <dbReference type="Proteomes" id="UP000694018"/>
    </source>
</evidence>
<name>A0A8F5GT38_SACSH</name>